<feature type="chain" id="PRO_5015154902" description="YARHG domain-containing protein" evidence="1">
    <location>
        <begin position="23"/>
        <end position="381"/>
    </location>
</feature>
<evidence type="ECO:0000313" key="2">
    <source>
        <dbReference type="EMBL" id="PSK92439.1"/>
    </source>
</evidence>
<sequence length="381" mass="43651">MSLFTKTGMICCLLLLALPGRAQEYAYLHGTIGAYPVAMRISCYNDTDCGDTRYYYKKMLKDIVLEGSRDGKHYILRTSEYGTEPRETFDLNEQADHSFTGTWSAGNKKLPVKLQPLRKTDVRTVPAFVKNSDNEGLSDPYEYLRASNLLLVRDSVIRYKNKEFVWFREKASDMSLFRLGNGFSPEQLKKINPLLDEIQLTEAMNQMSCSGFSGGSIDFTVNISYLDEHLLGFRIFSSWFCGGAHPDFGGQGYLLELNTGKQFDLDDILAFDTSAVSEARGGFDRFSDYRNNFFAPKMLELMTQAQGFEKPKEEEEDQCDYTDTEIWDYPSWEFGEEGISFTPIFGRAMRACEEAFLLTFEQLKAYKNPKFPYNFPTVKKQ</sequence>
<feature type="signal peptide" evidence="1">
    <location>
        <begin position="1"/>
        <end position="22"/>
    </location>
</feature>
<evidence type="ECO:0000313" key="3">
    <source>
        <dbReference type="Proteomes" id="UP000240572"/>
    </source>
</evidence>
<dbReference type="AlphaFoldDB" id="A0A2P8D5G3"/>
<keyword evidence="3" id="KW-1185">Reference proteome</keyword>
<dbReference type="RefSeq" id="WP_146146713.1">
    <property type="nucleotide sequence ID" value="NZ_PYGD01000003.1"/>
</dbReference>
<evidence type="ECO:0008006" key="4">
    <source>
        <dbReference type="Google" id="ProtNLM"/>
    </source>
</evidence>
<organism evidence="2 3">
    <name type="scientific">Taibaiella chishuiensis</name>
    <dbReference type="NCBI Taxonomy" id="1434707"/>
    <lineage>
        <taxon>Bacteria</taxon>
        <taxon>Pseudomonadati</taxon>
        <taxon>Bacteroidota</taxon>
        <taxon>Chitinophagia</taxon>
        <taxon>Chitinophagales</taxon>
        <taxon>Chitinophagaceae</taxon>
        <taxon>Taibaiella</taxon>
    </lineage>
</organism>
<gene>
    <name evidence="2" type="ORF">B0I18_10315</name>
</gene>
<name>A0A2P8D5G3_9BACT</name>
<reference evidence="2 3" key="1">
    <citation type="submission" date="2018-03" db="EMBL/GenBank/DDBJ databases">
        <title>Genomic Encyclopedia of Type Strains, Phase III (KMG-III): the genomes of soil and plant-associated and newly described type strains.</title>
        <authorList>
            <person name="Whitman W."/>
        </authorList>
    </citation>
    <scope>NUCLEOTIDE SEQUENCE [LARGE SCALE GENOMIC DNA]</scope>
    <source>
        <strain evidence="2 3">CGMCC 1.12700</strain>
    </source>
</reference>
<proteinExistence type="predicted"/>
<accession>A0A2P8D5G3</accession>
<protein>
    <recommendedName>
        <fullName evidence="4">YARHG domain-containing protein</fullName>
    </recommendedName>
</protein>
<comment type="caution">
    <text evidence="2">The sequence shown here is derived from an EMBL/GenBank/DDBJ whole genome shotgun (WGS) entry which is preliminary data.</text>
</comment>
<dbReference type="Proteomes" id="UP000240572">
    <property type="component" value="Unassembled WGS sequence"/>
</dbReference>
<dbReference type="OrthoDB" id="1310909at2"/>
<dbReference type="EMBL" id="PYGD01000003">
    <property type="protein sequence ID" value="PSK92439.1"/>
    <property type="molecule type" value="Genomic_DNA"/>
</dbReference>
<evidence type="ECO:0000256" key="1">
    <source>
        <dbReference type="SAM" id="SignalP"/>
    </source>
</evidence>
<keyword evidence="1" id="KW-0732">Signal</keyword>